<dbReference type="EMBL" id="HACG01032653">
    <property type="protein sequence ID" value="CEK79518.1"/>
    <property type="molecule type" value="Transcribed_RNA"/>
</dbReference>
<dbReference type="AlphaFoldDB" id="A0A0B7AFI6"/>
<accession>A0A0B7AFI6</accession>
<reference evidence="1" key="1">
    <citation type="submission" date="2014-12" db="EMBL/GenBank/DDBJ databases">
        <title>Insight into the proteome of Arion vulgaris.</title>
        <authorList>
            <person name="Aradska J."/>
            <person name="Bulat T."/>
            <person name="Smidak R."/>
            <person name="Sarate P."/>
            <person name="Gangsoo J."/>
            <person name="Sialana F."/>
            <person name="Bilban M."/>
            <person name="Lubec G."/>
        </authorList>
    </citation>
    <scope>NUCLEOTIDE SEQUENCE</scope>
    <source>
        <tissue evidence="1">Skin</tissue>
    </source>
</reference>
<evidence type="ECO:0000313" key="1">
    <source>
        <dbReference type="EMBL" id="CEK79518.1"/>
    </source>
</evidence>
<protein>
    <submittedName>
        <fullName evidence="1">Uncharacterized protein</fullName>
    </submittedName>
</protein>
<sequence length="102" mass="11549">MNIIPNDIMKNISRHVFSLRAPTQPVKLMKNMDVPTTIKRRAGSSAMLVSLLTFWNTSFSDHAHSPIAISMRPMPQNKTLNPNIKYLTQQLTSDLSLRDLCP</sequence>
<organism evidence="1">
    <name type="scientific">Arion vulgaris</name>
    <dbReference type="NCBI Taxonomy" id="1028688"/>
    <lineage>
        <taxon>Eukaryota</taxon>
        <taxon>Metazoa</taxon>
        <taxon>Spiralia</taxon>
        <taxon>Lophotrochozoa</taxon>
        <taxon>Mollusca</taxon>
        <taxon>Gastropoda</taxon>
        <taxon>Heterobranchia</taxon>
        <taxon>Euthyneura</taxon>
        <taxon>Panpulmonata</taxon>
        <taxon>Eupulmonata</taxon>
        <taxon>Stylommatophora</taxon>
        <taxon>Helicina</taxon>
        <taxon>Arionoidea</taxon>
        <taxon>Arionidae</taxon>
        <taxon>Arion</taxon>
    </lineage>
</organism>
<name>A0A0B7AFI6_9EUPU</name>
<gene>
    <name evidence="1" type="primary">ORF115889</name>
</gene>
<proteinExistence type="predicted"/>